<dbReference type="InterPro" id="IPR007492">
    <property type="entry name" value="LytTR_DNA-bd_dom"/>
</dbReference>
<dbReference type="PANTHER" id="PTHR37299">
    <property type="entry name" value="TRANSCRIPTIONAL REGULATOR-RELATED"/>
    <property type="match status" value="1"/>
</dbReference>
<dbReference type="InterPro" id="IPR001789">
    <property type="entry name" value="Sig_transdc_resp-reg_receiver"/>
</dbReference>
<dbReference type="Proteomes" id="UP000823891">
    <property type="component" value="Unassembled WGS sequence"/>
</dbReference>
<evidence type="ECO:0000256" key="1">
    <source>
        <dbReference type="ARBA" id="ARBA00018672"/>
    </source>
</evidence>
<evidence type="ECO:0000313" key="7">
    <source>
        <dbReference type="Proteomes" id="UP000823891"/>
    </source>
</evidence>
<dbReference type="SUPFAM" id="SSF52172">
    <property type="entry name" value="CheY-like"/>
    <property type="match status" value="1"/>
</dbReference>
<dbReference type="Pfam" id="PF04397">
    <property type="entry name" value="LytTR"/>
    <property type="match status" value="1"/>
</dbReference>
<feature type="modified residue" description="4-aspartylphosphate" evidence="3">
    <location>
        <position position="59"/>
    </location>
</feature>
<reference evidence="6" key="1">
    <citation type="journal article" date="2021" name="PeerJ">
        <title>Extensive microbial diversity within the chicken gut microbiome revealed by metagenomics and culture.</title>
        <authorList>
            <person name="Gilroy R."/>
            <person name="Ravi A."/>
            <person name="Getino M."/>
            <person name="Pursley I."/>
            <person name="Horton D.L."/>
            <person name="Alikhan N.F."/>
            <person name="Baker D."/>
            <person name="Gharbi K."/>
            <person name="Hall N."/>
            <person name="Watson M."/>
            <person name="Adriaenssens E.M."/>
            <person name="Foster-Nyarko E."/>
            <person name="Jarju S."/>
            <person name="Secka A."/>
            <person name="Antonio M."/>
            <person name="Oren A."/>
            <person name="Chaudhuri R.R."/>
            <person name="La Ragione R."/>
            <person name="Hildebrand F."/>
            <person name="Pallen M.J."/>
        </authorList>
    </citation>
    <scope>NUCLEOTIDE SEQUENCE</scope>
    <source>
        <strain evidence="6">USAMLcec2-132</strain>
    </source>
</reference>
<comment type="caution">
    <text evidence="6">The sequence shown here is derived from an EMBL/GenBank/DDBJ whole genome shotgun (WGS) entry which is preliminary data.</text>
</comment>
<dbReference type="PANTHER" id="PTHR37299:SF1">
    <property type="entry name" value="STAGE 0 SPORULATION PROTEIN A HOMOLOG"/>
    <property type="match status" value="1"/>
</dbReference>
<dbReference type="PROSITE" id="PS50930">
    <property type="entry name" value="HTH_LYTTR"/>
    <property type="match status" value="1"/>
</dbReference>
<dbReference type="AlphaFoldDB" id="A0A9D2NET3"/>
<gene>
    <name evidence="6" type="ORF">H9761_04875</name>
</gene>
<dbReference type="InterPro" id="IPR046947">
    <property type="entry name" value="LytR-like"/>
</dbReference>
<dbReference type="Pfam" id="PF00072">
    <property type="entry name" value="Response_reg"/>
    <property type="match status" value="1"/>
</dbReference>
<dbReference type="GO" id="GO:0000156">
    <property type="term" value="F:phosphorelay response regulator activity"/>
    <property type="evidence" value="ECO:0007669"/>
    <property type="project" value="InterPro"/>
</dbReference>
<dbReference type="PROSITE" id="PS50110">
    <property type="entry name" value="RESPONSE_REGULATORY"/>
    <property type="match status" value="1"/>
</dbReference>
<protein>
    <recommendedName>
        <fullName evidence="1">Stage 0 sporulation protein A homolog</fullName>
    </recommendedName>
</protein>
<feature type="domain" description="Response regulatory" evidence="4">
    <location>
        <begin position="3"/>
        <end position="122"/>
    </location>
</feature>
<feature type="domain" description="HTH LytTR-type" evidence="5">
    <location>
        <begin position="132"/>
        <end position="234"/>
    </location>
</feature>
<evidence type="ECO:0000313" key="6">
    <source>
        <dbReference type="EMBL" id="HJC23022.1"/>
    </source>
</evidence>
<proteinExistence type="predicted"/>
<sequence length="242" mass="28397">MLQIGICDDETLIAARMEEMILEICRREGLPVSVEVFYSGNSLTEEVRRGTRFDLLYLDIHMQNGDGIAAAGRIRKLDANVLLIFVSGYDQYLMELFRLDVFDFIKKPVEKERFEQIFLKAVRRAGERSCYFVYTYRGEEFKIPCMEILYFESSGRKIWIHMKNGESCSFNGKLSDVSERLMKGRVPFLRIHQSYLVNYHFIRSRSRTEVRLVDHAVLPVSEDRRKEFDRQYGKLLGGEMDV</sequence>
<name>A0A9D2NET3_9FIRM</name>
<keyword evidence="3" id="KW-0597">Phosphoprotein</keyword>
<accession>A0A9D2NET3</accession>
<dbReference type="EMBL" id="DWWS01000018">
    <property type="protein sequence ID" value="HJC23022.1"/>
    <property type="molecule type" value="Genomic_DNA"/>
</dbReference>
<reference evidence="6" key="2">
    <citation type="submission" date="2021-04" db="EMBL/GenBank/DDBJ databases">
        <authorList>
            <person name="Gilroy R."/>
        </authorList>
    </citation>
    <scope>NUCLEOTIDE SEQUENCE</scope>
    <source>
        <strain evidence="6">USAMLcec2-132</strain>
    </source>
</reference>
<evidence type="ECO:0000256" key="3">
    <source>
        <dbReference type="PROSITE-ProRule" id="PRU00169"/>
    </source>
</evidence>
<organism evidence="6 7">
    <name type="scientific">Candidatus Eisenbergiella merdavium</name>
    <dbReference type="NCBI Taxonomy" id="2838551"/>
    <lineage>
        <taxon>Bacteria</taxon>
        <taxon>Bacillati</taxon>
        <taxon>Bacillota</taxon>
        <taxon>Clostridia</taxon>
        <taxon>Lachnospirales</taxon>
        <taxon>Lachnospiraceae</taxon>
        <taxon>Eisenbergiella</taxon>
    </lineage>
</organism>
<dbReference type="Gene3D" id="3.40.50.2300">
    <property type="match status" value="1"/>
</dbReference>
<evidence type="ECO:0000259" key="4">
    <source>
        <dbReference type="PROSITE" id="PS50110"/>
    </source>
</evidence>
<dbReference type="InterPro" id="IPR011006">
    <property type="entry name" value="CheY-like_superfamily"/>
</dbReference>
<comment type="function">
    <text evidence="2">May play the central regulatory role in sporulation. It may be an element of the effector pathway responsible for the activation of sporulation genes in response to nutritional stress. Spo0A may act in concert with spo0H (a sigma factor) to control the expression of some genes that are critical to the sporulation process.</text>
</comment>
<dbReference type="SMART" id="SM00850">
    <property type="entry name" value="LytTR"/>
    <property type="match status" value="1"/>
</dbReference>
<dbReference type="Gene3D" id="2.40.50.1020">
    <property type="entry name" value="LytTr DNA-binding domain"/>
    <property type="match status" value="1"/>
</dbReference>
<dbReference type="SMART" id="SM00448">
    <property type="entry name" value="REC"/>
    <property type="match status" value="1"/>
</dbReference>
<evidence type="ECO:0000256" key="2">
    <source>
        <dbReference type="ARBA" id="ARBA00024867"/>
    </source>
</evidence>
<evidence type="ECO:0000259" key="5">
    <source>
        <dbReference type="PROSITE" id="PS50930"/>
    </source>
</evidence>
<keyword evidence="6" id="KW-0238">DNA-binding</keyword>
<dbReference type="GO" id="GO:0003677">
    <property type="term" value="F:DNA binding"/>
    <property type="evidence" value="ECO:0007669"/>
    <property type="project" value="UniProtKB-KW"/>
</dbReference>